<accession>A0ABR0BK29</accession>
<comment type="similarity">
    <text evidence="1">Belongs to the ustYa family.</text>
</comment>
<dbReference type="Pfam" id="PF11807">
    <property type="entry name" value="UstYa"/>
    <property type="match status" value="1"/>
</dbReference>
<comment type="caution">
    <text evidence="4">The sequence shown here is derived from an EMBL/GenBank/DDBJ whole genome shotgun (WGS) entry which is preliminary data.</text>
</comment>
<evidence type="ECO:0000256" key="2">
    <source>
        <dbReference type="SAM" id="MobiDB-lite"/>
    </source>
</evidence>
<dbReference type="Proteomes" id="UP001287286">
    <property type="component" value="Unassembled WGS sequence"/>
</dbReference>
<keyword evidence="3" id="KW-1133">Transmembrane helix</keyword>
<feature type="transmembrane region" description="Helical" evidence="3">
    <location>
        <begin position="45"/>
        <end position="66"/>
    </location>
</feature>
<feature type="compositionally biased region" description="Polar residues" evidence="2">
    <location>
        <begin position="1"/>
        <end position="21"/>
    </location>
</feature>
<feature type="region of interest" description="Disordered" evidence="2">
    <location>
        <begin position="1"/>
        <end position="27"/>
    </location>
</feature>
<evidence type="ECO:0000313" key="4">
    <source>
        <dbReference type="EMBL" id="KAK4082082.1"/>
    </source>
</evidence>
<proteinExistence type="inferred from homology"/>
<evidence type="ECO:0000313" key="5">
    <source>
        <dbReference type="Proteomes" id="UP001287286"/>
    </source>
</evidence>
<dbReference type="EMBL" id="JAWRVI010000066">
    <property type="protein sequence ID" value="KAK4082082.1"/>
    <property type="molecule type" value="Genomic_DNA"/>
</dbReference>
<keyword evidence="5" id="KW-1185">Reference proteome</keyword>
<evidence type="ECO:0000256" key="1">
    <source>
        <dbReference type="ARBA" id="ARBA00035112"/>
    </source>
</evidence>
<sequence length="341" mass="38954">MLDLNSYSRLSTSDPSNSLVSSADEDVQDCPVAEDKALASEPRRWIPLALGIVNLCCVGIILGLFIRLGQSPVQAVPNVKWEYTSNKNHLLKQTSYYCMHQNISSKKPRFTSTDYVTAPYLDRVELPLKDVQVDGSFVGTTFPISIFKQGPSAEVDAAWDRLYKFHYLLLSKEEVKKLGKNPKYTVKAPRSWGYGDEVYVSRTDVAHRIHCLNMLRKATYPEEIYSRLRDGDEATRVLWRPHVMHCAHILLQHLMCSATLEAVTYNWVEGMQYPQADFSVNRRCTDMEAILEWQKEDGVVDVTNHPWMIQDWLDSVPEDAPRLPIPVPYQNLFNATSHGLF</sequence>
<reference evidence="4 5" key="1">
    <citation type="journal article" date="2024" name="Microbiol. Resour. Announc.">
        <title>Genome annotations for the ascomycete fungi Trichoderma harzianum, Trichoderma aggressivum, and Purpureocillium lilacinum.</title>
        <authorList>
            <person name="Beijen E.P.W."/>
            <person name="Ohm R.A."/>
        </authorList>
    </citation>
    <scope>NUCLEOTIDE SEQUENCE [LARGE SCALE GENOMIC DNA]</scope>
    <source>
        <strain evidence="4 5">CBS 150709</strain>
    </source>
</reference>
<protein>
    <recommendedName>
        <fullName evidence="6">Tat pathway signal sequence</fullName>
    </recommendedName>
</protein>
<dbReference type="PANTHER" id="PTHR33365:SF14">
    <property type="entry name" value="TAT PATHWAY SIGNAL SEQUENCE"/>
    <property type="match status" value="1"/>
</dbReference>
<keyword evidence="3" id="KW-0472">Membrane</keyword>
<evidence type="ECO:0000256" key="3">
    <source>
        <dbReference type="SAM" id="Phobius"/>
    </source>
</evidence>
<gene>
    <name evidence="4" type="ORF">Purlil1_11305</name>
</gene>
<keyword evidence="3" id="KW-0812">Transmembrane</keyword>
<evidence type="ECO:0008006" key="6">
    <source>
        <dbReference type="Google" id="ProtNLM"/>
    </source>
</evidence>
<name>A0ABR0BK29_PURLI</name>
<dbReference type="InterPro" id="IPR021765">
    <property type="entry name" value="UstYa-like"/>
</dbReference>
<organism evidence="4 5">
    <name type="scientific">Purpureocillium lilacinum</name>
    <name type="common">Paecilomyces lilacinus</name>
    <dbReference type="NCBI Taxonomy" id="33203"/>
    <lineage>
        <taxon>Eukaryota</taxon>
        <taxon>Fungi</taxon>
        <taxon>Dikarya</taxon>
        <taxon>Ascomycota</taxon>
        <taxon>Pezizomycotina</taxon>
        <taxon>Sordariomycetes</taxon>
        <taxon>Hypocreomycetidae</taxon>
        <taxon>Hypocreales</taxon>
        <taxon>Ophiocordycipitaceae</taxon>
        <taxon>Purpureocillium</taxon>
    </lineage>
</organism>
<dbReference type="PANTHER" id="PTHR33365">
    <property type="entry name" value="YALI0B05434P"/>
    <property type="match status" value="1"/>
</dbReference>